<evidence type="ECO:0000313" key="2">
    <source>
        <dbReference type="Proteomes" id="UP001345963"/>
    </source>
</evidence>
<protein>
    <submittedName>
        <fullName evidence="1">Uncharacterized protein</fullName>
    </submittedName>
</protein>
<dbReference type="EMBL" id="JAHUTI010070428">
    <property type="protein sequence ID" value="MED6255149.1"/>
    <property type="molecule type" value="Genomic_DNA"/>
</dbReference>
<sequence length="66" mass="7487">MRQGTPWTDTLHDVEIRALWGTYHHFQLSNSCERMIWYPPNKATGCSPRTQRVAPCCTSALPAALL</sequence>
<name>A0ABU7C002_9TELE</name>
<evidence type="ECO:0000313" key="1">
    <source>
        <dbReference type="EMBL" id="MED6255149.1"/>
    </source>
</evidence>
<proteinExistence type="predicted"/>
<reference evidence="1 2" key="1">
    <citation type="submission" date="2021-07" db="EMBL/GenBank/DDBJ databases">
        <authorList>
            <person name="Palmer J.M."/>
        </authorList>
    </citation>
    <scope>NUCLEOTIDE SEQUENCE [LARGE SCALE GENOMIC DNA]</scope>
    <source>
        <strain evidence="1 2">AT_MEX2019</strain>
        <tissue evidence="1">Muscle</tissue>
    </source>
</reference>
<dbReference type="Proteomes" id="UP001345963">
    <property type="component" value="Unassembled WGS sequence"/>
</dbReference>
<organism evidence="1 2">
    <name type="scientific">Ataeniobius toweri</name>
    <dbReference type="NCBI Taxonomy" id="208326"/>
    <lineage>
        <taxon>Eukaryota</taxon>
        <taxon>Metazoa</taxon>
        <taxon>Chordata</taxon>
        <taxon>Craniata</taxon>
        <taxon>Vertebrata</taxon>
        <taxon>Euteleostomi</taxon>
        <taxon>Actinopterygii</taxon>
        <taxon>Neopterygii</taxon>
        <taxon>Teleostei</taxon>
        <taxon>Neoteleostei</taxon>
        <taxon>Acanthomorphata</taxon>
        <taxon>Ovalentaria</taxon>
        <taxon>Atherinomorphae</taxon>
        <taxon>Cyprinodontiformes</taxon>
        <taxon>Goodeidae</taxon>
        <taxon>Ataeniobius</taxon>
    </lineage>
</organism>
<comment type="caution">
    <text evidence="1">The sequence shown here is derived from an EMBL/GenBank/DDBJ whole genome shotgun (WGS) entry which is preliminary data.</text>
</comment>
<keyword evidence="2" id="KW-1185">Reference proteome</keyword>
<gene>
    <name evidence="1" type="ORF">ATANTOWER_005288</name>
</gene>
<accession>A0ABU7C002</accession>